<keyword evidence="4 6" id="KW-0479">Metal-binding</keyword>
<dbReference type="Proteomes" id="UP001595916">
    <property type="component" value="Unassembled WGS sequence"/>
</dbReference>
<evidence type="ECO:0000256" key="1">
    <source>
        <dbReference type="ARBA" id="ARBA00002521"/>
    </source>
</evidence>
<dbReference type="PANTHER" id="PTHR43330:SF27">
    <property type="entry name" value="METHIONINE AMINOPEPTIDASE"/>
    <property type="match status" value="1"/>
</dbReference>
<comment type="similarity">
    <text evidence="6">Belongs to the peptidase M24A family. Methionine aminopeptidase type 1 subfamily.</text>
</comment>
<comment type="function">
    <text evidence="1 6">Removes the N-terminal methionine from nascent proteins. The N-terminal methionine is often cleaved when the second residue in the primary sequence is small and uncharged (Met-Ala-, Cys, Gly, Pro, Ser, Thr, or Val). Requires deformylation of the N(alpha)-formylated initiator methionine before it can be hydrolyzed.</text>
</comment>
<dbReference type="Gene3D" id="3.90.230.10">
    <property type="entry name" value="Creatinase/methionine aminopeptidase superfamily"/>
    <property type="match status" value="1"/>
</dbReference>
<keyword evidence="3 6" id="KW-0645">Protease</keyword>
<comment type="cofactor">
    <cofactor evidence="6">
        <name>Co(2+)</name>
        <dbReference type="ChEBI" id="CHEBI:48828"/>
    </cofactor>
    <cofactor evidence="6">
        <name>Zn(2+)</name>
        <dbReference type="ChEBI" id="CHEBI:29105"/>
    </cofactor>
    <cofactor evidence="6">
        <name>Mn(2+)</name>
        <dbReference type="ChEBI" id="CHEBI:29035"/>
    </cofactor>
    <cofactor evidence="6">
        <name>Fe(2+)</name>
        <dbReference type="ChEBI" id="CHEBI:29033"/>
    </cofactor>
    <text evidence="6">Binds 2 divalent metal cations per subunit. Has a high-affinity and a low affinity metal-binding site. The true nature of the physiological cofactor is under debate. The enzyme is active with cobalt, zinc, manganese or divalent iron ions. Most likely, methionine aminopeptidases function as mononuclear Fe(2+)-metalloproteases under physiological conditions, and the catalytically relevant metal-binding site has been assigned to the histidine-containing high-affinity site.</text>
</comment>
<evidence type="ECO:0000313" key="9">
    <source>
        <dbReference type="EMBL" id="MFC4804208.1"/>
    </source>
</evidence>
<dbReference type="EMBL" id="JBHSHL010000014">
    <property type="protein sequence ID" value="MFC4804208.1"/>
    <property type="molecule type" value="Genomic_DNA"/>
</dbReference>
<evidence type="ECO:0000256" key="7">
    <source>
        <dbReference type="RuleBase" id="RU003653"/>
    </source>
</evidence>
<dbReference type="PROSITE" id="PS00680">
    <property type="entry name" value="MAP_1"/>
    <property type="match status" value="1"/>
</dbReference>
<accession>A0ABV9QJ49</accession>
<evidence type="ECO:0000259" key="8">
    <source>
        <dbReference type="Pfam" id="PF00557"/>
    </source>
</evidence>
<dbReference type="NCBIfam" id="TIGR00500">
    <property type="entry name" value="met_pdase_I"/>
    <property type="match status" value="1"/>
</dbReference>
<dbReference type="InterPro" id="IPR036005">
    <property type="entry name" value="Creatinase/aminopeptidase-like"/>
</dbReference>
<dbReference type="PRINTS" id="PR00599">
    <property type="entry name" value="MAPEPTIDASE"/>
</dbReference>
<dbReference type="InterPro" id="IPR001714">
    <property type="entry name" value="Pept_M24_MAP"/>
</dbReference>
<keyword evidence="10" id="KW-1185">Reference proteome</keyword>
<dbReference type="CDD" id="cd01086">
    <property type="entry name" value="MetAP1"/>
    <property type="match status" value="1"/>
</dbReference>
<reference evidence="10" key="1">
    <citation type="journal article" date="2019" name="Int. J. Syst. Evol. Microbiol.">
        <title>The Global Catalogue of Microorganisms (GCM) 10K type strain sequencing project: providing services to taxonomists for standard genome sequencing and annotation.</title>
        <authorList>
            <consortium name="The Broad Institute Genomics Platform"/>
            <consortium name="The Broad Institute Genome Sequencing Center for Infectious Disease"/>
            <person name="Wu L."/>
            <person name="Ma J."/>
        </authorList>
    </citation>
    <scope>NUCLEOTIDE SEQUENCE [LARGE SCALE GENOMIC DNA]</scope>
    <source>
        <strain evidence="10">CCUG 46385</strain>
    </source>
</reference>
<name>A0ABV9QJ49_9FIRM</name>
<evidence type="ECO:0000256" key="2">
    <source>
        <dbReference type="ARBA" id="ARBA00022438"/>
    </source>
</evidence>
<dbReference type="InterPro" id="IPR002467">
    <property type="entry name" value="Pept_M24A_MAP1"/>
</dbReference>
<dbReference type="SUPFAM" id="SSF55920">
    <property type="entry name" value="Creatinase/aminopeptidase"/>
    <property type="match status" value="1"/>
</dbReference>
<feature type="domain" description="Peptidase M24" evidence="8">
    <location>
        <begin position="12"/>
        <end position="240"/>
    </location>
</feature>
<feature type="binding site" evidence="6">
    <location>
        <position position="202"/>
    </location>
    <ligand>
        <name>a divalent metal cation</name>
        <dbReference type="ChEBI" id="CHEBI:60240"/>
        <label>2</label>
        <note>catalytic</note>
    </ligand>
</feature>
<feature type="binding site" evidence="6">
    <location>
        <position position="233"/>
    </location>
    <ligand>
        <name>a divalent metal cation</name>
        <dbReference type="ChEBI" id="CHEBI:60240"/>
        <label>1</label>
    </ligand>
</feature>
<evidence type="ECO:0000256" key="5">
    <source>
        <dbReference type="ARBA" id="ARBA00022801"/>
    </source>
</evidence>
<sequence>MISLKSKREIQLLRDAGKIVAETHALIKEAIRPGISTLELDEIAYRNITKYDAIPSFLNYNGFPKSICTSKNDIIVHGIPSEEDILLEGDIISVDIGAYYKGYHGDSAKTHGVGTISDEDSRLIAVTRESFYEGIRHAVIGNRLSDISHHVQKVAEEAGYSVVREFVGHGVGTKLHEDPSVPNYGPPNRGPRLAEGLVIAVEPMINQGTYHVRIEDDGWTVRTQDSKKSAHYEHTIAITEHGPELLTLL</sequence>
<evidence type="ECO:0000256" key="4">
    <source>
        <dbReference type="ARBA" id="ARBA00022723"/>
    </source>
</evidence>
<feature type="binding site" evidence="6">
    <location>
        <position position="169"/>
    </location>
    <ligand>
        <name>a divalent metal cation</name>
        <dbReference type="ChEBI" id="CHEBI:60240"/>
        <label>2</label>
        <note>catalytic</note>
    </ligand>
</feature>
<feature type="binding site" evidence="6">
    <location>
        <position position="77"/>
    </location>
    <ligand>
        <name>substrate</name>
    </ligand>
</feature>
<dbReference type="RefSeq" id="WP_379787703.1">
    <property type="nucleotide sequence ID" value="NZ_JBHSHL010000014.1"/>
</dbReference>
<comment type="subunit">
    <text evidence="6">Monomer.</text>
</comment>
<evidence type="ECO:0000313" key="10">
    <source>
        <dbReference type="Proteomes" id="UP001595916"/>
    </source>
</evidence>
<dbReference type="PANTHER" id="PTHR43330">
    <property type="entry name" value="METHIONINE AMINOPEPTIDASE"/>
    <property type="match status" value="1"/>
</dbReference>
<feature type="binding site" evidence="6">
    <location>
        <position position="233"/>
    </location>
    <ligand>
        <name>a divalent metal cation</name>
        <dbReference type="ChEBI" id="CHEBI:60240"/>
        <label>2</label>
        <note>catalytic</note>
    </ligand>
</feature>
<evidence type="ECO:0000256" key="3">
    <source>
        <dbReference type="ARBA" id="ARBA00022670"/>
    </source>
</evidence>
<comment type="catalytic activity">
    <reaction evidence="6 7">
        <text>Release of N-terminal amino acids, preferentially methionine, from peptides and arylamides.</text>
        <dbReference type="EC" id="3.4.11.18"/>
    </reaction>
</comment>
<protein>
    <recommendedName>
        <fullName evidence="6 7">Methionine aminopeptidase</fullName>
        <shortName evidence="6">MAP</shortName>
        <shortName evidence="6">MetAP</shortName>
        <ecNumber evidence="6 7">3.4.11.18</ecNumber>
    </recommendedName>
    <alternativeName>
        <fullName evidence="6">Peptidase M</fullName>
    </alternativeName>
</protein>
<dbReference type="InterPro" id="IPR000994">
    <property type="entry name" value="Pept_M24"/>
</dbReference>
<feature type="binding site" evidence="6">
    <location>
        <position position="106"/>
    </location>
    <ligand>
        <name>a divalent metal cation</name>
        <dbReference type="ChEBI" id="CHEBI:60240"/>
        <label>1</label>
    </ligand>
</feature>
<gene>
    <name evidence="6 9" type="primary">map</name>
    <name evidence="9" type="ORF">ACFO4R_03855</name>
</gene>
<evidence type="ECO:0000256" key="6">
    <source>
        <dbReference type="HAMAP-Rule" id="MF_01974"/>
    </source>
</evidence>
<dbReference type="Pfam" id="PF00557">
    <property type="entry name" value="Peptidase_M24"/>
    <property type="match status" value="1"/>
</dbReference>
<dbReference type="HAMAP" id="MF_01974">
    <property type="entry name" value="MetAP_1"/>
    <property type="match status" value="1"/>
</dbReference>
<feature type="binding site" evidence="6">
    <location>
        <position position="106"/>
    </location>
    <ligand>
        <name>a divalent metal cation</name>
        <dbReference type="ChEBI" id="CHEBI:60240"/>
        <label>2</label>
        <note>catalytic</note>
    </ligand>
</feature>
<proteinExistence type="inferred from homology"/>
<keyword evidence="5 6" id="KW-0378">Hydrolase</keyword>
<comment type="caution">
    <text evidence="9">The sequence shown here is derived from an EMBL/GenBank/DDBJ whole genome shotgun (WGS) entry which is preliminary data.</text>
</comment>
<keyword evidence="2 6" id="KW-0031">Aminopeptidase</keyword>
<feature type="binding site" evidence="6">
    <location>
        <position position="95"/>
    </location>
    <ligand>
        <name>a divalent metal cation</name>
        <dbReference type="ChEBI" id="CHEBI:60240"/>
        <label>1</label>
    </ligand>
</feature>
<organism evidence="9 10">
    <name type="scientific">Filifactor villosus</name>
    <dbReference type="NCBI Taxonomy" id="29374"/>
    <lineage>
        <taxon>Bacteria</taxon>
        <taxon>Bacillati</taxon>
        <taxon>Bacillota</taxon>
        <taxon>Clostridia</taxon>
        <taxon>Peptostreptococcales</taxon>
        <taxon>Filifactoraceae</taxon>
        <taxon>Filifactor</taxon>
    </lineage>
</organism>
<dbReference type="GO" id="GO:0004239">
    <property type="term" value="F:initiator methionyl aminopeptidase activity"/>
    <property type="evidence" value="ECO:0007669"/>
    <property type="project" value="UniProtKB-EC"/>
</dbReference>
<dbReference type="EC" id="3.4.11.18" evidence="6 7"/>
<feature type="binding site" evidence="6">
    <location>
        <position position="176"/>
    </location>
    <ligand>
        <name>substrate</name>
    </ligand>
</feature>